<sequence>MIVNDYWIIGLFFLIGILIIYCLCIVVSSPYIKKSSQKKRTIKSKKHEQQLLLYQQINNNKKAVSILLCEKPLQKIQIDSTITNKQKYIAFCTCFYGTLENPAMIIKSPPSSQYDCYYITNNQDVLVRLQKTSWIGIYDDVPISNDAITSSMQAKKLKAVPESFACLQKYEYICYLDSKLDIDESVVLESIQQHPDVALIIKQHDFIPHSVQTEFQISMNQIRYYRQHEQYKKYIERQLKNGLKDVVEKHCETRLIIRKMHHPFTHSINVTWYQHIQECGIECQISFFFIQQLFANYIYIYPSNKVFVTQNK</sequence>
<accession>A0A6C0CQX9</accession>
<dbReference type="AlphaFoldDB" id="A0A6C0CQX9"/>
<reference evidence="2" key="1">
    <citation type="journal article" date="2020" name="Nature">
        <title>Giant virus diversity and host interactions through global metagenomics.</title>
        <authorList>
            <person name="Schulz F."/>
            <person name="Roux S."/>
            <person name="Paez-Espino D."/>
            <person name="Jungbluth S."/>
            <person name="Walsh D.A."/>
            <person name="Denef V.J."/>
            <person name="McMahon K.D."/>
            <person name="Konstantinidis K.T."/>
            <person name="Eloe-Fadrosh E.A."/>
            <person name="Kyrpides N.C."/>
            <person name="Woyke T."/>
        </authorList>
    </citation>
    <scope>NUCLEOTIDE SEQUENCE</scope>
    <source>
        <strain evidence="2">GVMAG-M-3300021473-15</strain>
    </source>
</reference>
<keyword evidence="1" id="KW-0472">Membrane</keyword>
<evidence type="ECO:0000313" key="2">
    <source>
        <dbReference type="EMBL" id="QHT06861.1"/>
    </source>
</evidence>
<name>A0A6C0CQX9_9ZZZZ</name>
<dbReference type="EMBL" id="MN739477">
    <property type="protein sequence ID" value="QHT06861.1"/>
    <property type="molecule type" value="Genomic_DNA"/>
</dbReference>
<organism evidence="2">
    <name type="scientific">viral metagenome</name>
    <dbReference type="NCBI Taxonomy" id="1070528"/>
    <lineage>
        <taxon>unclassified sequences</taxon>
        <taxon>metagenomes</taxon>
        <taxon>organismal metagenomes</taxon>
    </lineage>
</organism>
<proteinExistence type="predicted"/>
<feature type="transmembrane region" description="Helical" evidence="1">
    <location>
        <begin position="6"/>
        <end position="32"/>
    </location>
</feature>
<evidence type="ECO:0000256" key="1">
    <source>
        <dbReference type="SAM" id="Phobius"/>
    </source>
</evidence>
<keyword evidence="1" id="KW-1133">Transmembrane helix</keyword>
<keyword evidence="1" id="KW-0812">Transmembrane</keyword>
<protein>
    <submittedName>
        <fullName evidence="2">Uncharacterized protein</fullName>
    </submittedName>
</protein>